<evidence type="ECO:0000256" key="6">
    <source>
        <dbReference type="ARBA" id="ARBA00006488"/>
    </source>
</evidence>
<dbReference type="InterPro" id="IPR050597">
    <property type="entry name" value="Cytochrome_c_Oxidase_Subunit"/>
</dbReference>
<comment type="pathway">
    <text evidence="4">Energy metabolism; oxidative phosphorylation.</text>
</comment>
<dbReference type="GO" id="GO:0009055">
    <property type="term" value="F:electron transfer activity"/>
    <property type="evidence" value="ECO:0007669"/>
    <property type="project" value="InterPro"/>
</dbReference>
<dbReference type="InterPro" id="IPR004678">
    <property type="entry name" value="Cyt_c_oxidase_cbb3_su3"/>
</dbReference>
<evidence type="ECO:0000256" key="12">
    <source>
        <dbReference type="ARBA" id="ARBA00022692"/>
    </source>
</evidence>
<protein>
    <recommendedName>
        <fullName evidence="22">Cytochrome c oxidase subunit III</fullName>
    </recommendedName>
</protein>
<dbReference type="EMBL" id="OB695029">
    <property type="protein sequence ID" value="CAD7238027.1"/>
    <property type="molecule type" value="Genomic_DNA"/>
</dbReference>
<dbReference type="InterPro" id="IPR036909">
    <property type="entry name" value="Cyt_c-like_dom_sf"/>
</dbReference>
<dbReference type="Gene3D" id="6.10.280.130">
    <property type="match status" value="1"/>
</dbReference>
<evidence type="ECO:0000256" key="10">
    <source>
        <dbReference type="ARBA" id="ARBA00022617"/>
    </source>
</evidence>
<sequence>MSDDNKKHVDELSGVETTGHEWDGLKELNNPLPRWWVWVWLVCCLWAVWYWVIYPSWPVPGGHLKGTGGYTQFEELKKNQGEIIAKQAAYLTKFEKASDEEVLNDPELYAFAVAGGKAAFKDNCATCHGTGGVGGKGYPNLNDDDWLWGGKLEDIHLTLMHGIRDDKDEDTRVSQMPSFGKDELLDREEINTVVDYVMAISGGDKKDSYAQGAEIFADNCASCHGDNAKGGRD</sequence>
<comment type="similarity">
    <text evidence="6">Belongs to the cytochrome c family.</text>
</comment>
<evidence type="ECO:0000256" key="7">
    <source>
        <dbReference type="ARBA" id="ARBA00022448"/>
    </source>
</evidence>
<dbReference type="GO" id="GO:0016491">
    <property type="term" value="F:oxidoreductase activity"/>
    <property type="evidence" value="ECO:0007669"/>
    <property type="project" value="UniProtKB-KW"/>
</dbReference>
<evidence type="ECO:0000256" key="17">
    <source>
        <dbReference type="ARBA" id="ARBA00022989"/>
    </source>
</evidence>
<dbReference type="GO" id="GO:1902600">
    <property type="term" value="P:proton transmembrane transport"/>
    <property type="evidence" value="ECO:0007669"/>
    <property type="project" value="UniProtKB-KW"/>
</dbReference>
<evidence type="ECO:0000313" key="23">
    <source>
        <dbReference type="EMBL" id="CAD7238027.1"/>
    </source>
</evidence>
<keyword evidence="18" id="KW-0560">Oxidoreductase</keyword>
<evidence type="ECO:0000256" key="21">
    <source>
        <dbReference type="ARBA" id="ARBA00023136"/>
    </source>
</evidence>
<dbReference type="SUPFAM" id="SSF46626">
    <property type="entry name" value="Cytochrome c"/>
    <property type="match status" value="2"/>
</dbReference>
<evidence type="ECO:0000256" key="19">
    <source>
        <dbReference type="ARBA" id="ARBA00023004"/>
    </source>
</evidence>
<evidence type="ECO:0000256" key="18">
    <source>
        <dbReference type="ARBA" id="ARBA00023002"/>
    </source>
</evidence>
<accession>A0A7R8ZVG4</accession>
<keyword evidence="14" id="KW-0677">Repeat</keyword>
<comment type="function">
    <text evidence="2">Electron carrier protein. The oxidized form of the cytochrome c heme group can accept an electron from the heme group of the cytochrome c1 subunit of cytochrome reductase. Cytochrome c then transfers this electron to the cytochrome oxidase complex, the final protein carrier in the mitochondrial electron-transport chain.</text>
</comment>
<keyword evidence="16" id="KW-0249">Electron transport</keyword>
<evidence type="ECO:0000256" key="11">
    <source>
        <dbReference type="ARBA" id="ARBA00022660"/>
    </source>
</evidence>
<evidence type="ECO:0000256" key="20">
    <source>
        <dbReference type="ARBA" id="ARBA00023065"/>
    </source>
</evidence>
<evidence type="ECO:0000256" key="3">
    <source>
        <dbReference type="ARBA" id="ARBA00004533"/>
    </source>
</evidence>
<evidence type="ECO:0000256" key="9">
    <source>
        <dbReference type="ARBA" id="ARBA00022519"/>
    </source>
</evidence>
<keyword evidence="10" id="KW-0349">Heme</keyword>
<dbReference type="AlphaFoldDB" id="A0A7R8ZVG4"/>
<organism evidence="23">
    <name type="scientific">Cyprideis torosa</name>
    <dbReference type="NCBI Taxonomy" id="163714"/>
    <lineage>
        <taxon>Eukaryota</taxon>
        <taxon>Metazoa</taxon>
        <taxon>Ecdysozoa</taxon>
        <taxon>Arthropoda</taxon>
        <taxon>Crustacea</taxon>
        <taxon>Oligostraca</taxon>
        <taxon>Ostracoda</taxon>
        <taxon>Podocopa</taxon>
        <taxon>Podocopida</taxon>
        <taxon>Cytherocopina</taxon>
        <taxon>Cytheroidea</taxon>
        <taxon>Cytherideidae</taxon>
        <taxon>Cyprideis</taxon>
    </lineage>
</organism>
<dbReference type="OrthoDB" id="10441182at2759"/>
<evidence type="ECO:0000256" key="8">
    <source>
        <dbReference type="ARBA" id="ARBA00022475"/>
    </source>
</evidence>
<dbReference type="InterPro" id="IPR038414">
    <property type="entry name" value="CcoP_N_sf"/>
</dbReference>
<dbReference type="NCBIfam" id="TIGR00782">
    <property type="entry name" value="ccoP"/>
    <property type="match status" value="1"/>
</dbReference>
<evidence type="ECO:0000256" key="22">
    <source>
        <dbReference type="ARBA" id="ARBA00029635"/>
    </source>
</evidence>
<dbReference type="PANTHER" id="PTHR33751">
    <property type="entry name" value="CBB3-TYPE CYTOCHROME C OXIDASE SUBUNIT FIXP"/>
    <property type="match status" value="1"/>
</dbReference>
<keyword evidence="8" id="KW-1003">Cell membrane</keyword>
<evidence type="ECO:0000256" key="1">
    <source>
        <dbReference type="ARBA" id="ARBA00001926"/>
    </source>
</evidence>
<keyword evidence="12" id="KW-0812">Transmembrane</keyword>
<evidence type="ECO:0000256" key="15">
    <source>
        <dbReference type="ARBA" id="ARBA00022781"/>
    </source>
</evidence>
<proteinExistence type="inferred from homology"/>
<evidence type="ECO:0000256" key="5">
    <source>
        <dbReference type="ARBA" id="ARBA00006113"/>
    </source>
</evidence>
<dbReference type="InterPro" id="IPR009056">
    <property type="entry name" value="Cyt_c-like_dom"/>
</dbReference>
<keyword evidence="21" id="KW-0472">Membrane</keyword>
<name>A0A7R8ZVG4_9CRUS</name>
<evidence type="ECO:0000256" key="2">
    <source>
        <dbReference type="ARBA" id="ARBA00002555"/>
    </source>
</evidence>
<keyword evidence="17" id="KW-1133">Transmembrane helix</keyword>
<reference evidence="23" key="1">
    <citation type="submission" date="2020-11" db="EMBL/GenBank/DDBJ databases">
        <authorList>
            <person name="Tran Van P."/>
        </authorList>
    </citation>
    <scope>NUCLEOTIDE SEQUENCE</scope>
</reference>
<keyword evidence="20" id="KW-0406">Ion transport</keyword>
<dbReference type="PANTHER" id="PTHR33751:SF1">
    <property type="entry name" value="CBB3-TYPE CYTOCHROME C OXIDASE SUBUNIT FIXP"/>
    <property type="match status" value="1"/>
</dbReference>
<evidence type="ECO:0000256" key="4">
    <source>
        <dbReference type="ARBA" id="ARBA00004673"/>
    </source>
</evidence>
<dbReference type="Gene3D" id="1.10.760.10">
    <property type="entry name" value="Cytochrome c-like domain"/>
    <property type="match status" value="2"/>
</dbReference>
<keyword evidence="9" id="KW-0997">Cell inner membrane</keyword>
<dbReference type="GO" id="GO:0005886">
    <property type="term" value="C:plasma membrane"/>
    <property type="evidence" value="ECO:0007669"/>
    <property type="project" value="UniProtKB-SubCell"/>
</dbReference>
<keyword evidence="19" id="KW-0408">Iron</keyword>
<comment type="subcellular location">
    <subcellularLocation>
        <location evidence="3">Cell inner membrane</location>
    </subcellularLocation>
</comment>
<evidence type="ECO:0000256" key="16">
    <source>
        <dbReference type="ARBA" id="ARBA00022982"/>
    </source>
</evidence>
<keyword evidence="7" id="KW-0813">Transport</keyword>
<comment type="cofactor">
    <cofactor evidence="1">
        <name>heme c</name>
        <dbReference type="ChEBI" id="CHEBI:61717"/>
    </cofactor>
</comment>
<gene>
    <name evidence="23" type="ORF">CTOB1V02_LOCUS15842</name>
</gene>
<comment type="similarity">
    <text evidence="5">Belongs to the CcoP / FixP family.</text>
</comment>
<dbReference type="GO" id="GO:0046872">
    <property type="term" value="F:metal ion binding"/>
    <property type="evidence" value="ECO:0007669"/>
    <property type="project" value="UniProtKB-KW"/>
</dbReference>
<dbReference type="Pfam" id="PF14715">
    <property type="entry name" value="FixP_N"/>
    <property type="match status" value="1"/>
</dbReference>
<dbReference type="PROSITE" id="PS51007">
    <property type="entry name" value="CYTC"/>
    <property type="match status" value="2"/>
</dbReference>
<evidence type="ECO:0000256" key="14">
    <source>
        <dbReference type="ARBA" id="ARBA00022737"/>
    </source>
</evidence>
<dbReference type="Pfam" id="PF00034">
    <property type="entry name" value="Cytochrom_C"/>
    <property type="match status" value="1"/>
</dbReference>
<keyword evidence="13" id="KW-0479">Metal-binding</keyword>
<evidence type="ECO:0000256" key="13">
    <source>
        <dbReference type="ARBA" id="ARBA00022723"/>
    </source>
</evidence>
<dbReference type="GO" id="GO:0006119">
    <property type="term" value="P:oxidative phosphorylation"/>
    <property type="evidence" value="ECO:0007669"/>
    <property type="project" value="UniProtKB-UniPathway"/>
</dbReference>
<feature type="non-terminal residue" evidence="23">
    <location>
        <position position="233"/>
    </location>
</feature>
<dbReference type="GO" id="GO:0020037">
    <property type="term" value="F:heme binding"/>
    <property type="evidence" value="ECO:0007669"/>
    <property type="project" value="InterPro"/>
</dbReference>
<dbReference type="Pfam" id="PF13442">
    <property type="entry name" value="Cytochrome_CBB3"/>
    <property type="match status" value="1"/>
</dbReference>
<dbReference type="UniPathway" id="UPA00705"/>
<keyword evidence="11" id="KW-0679">Respiratory chain</keyword>
<keyword evidence="15" id="KW-0375">Hydrogen ion transport</keyword>
<dbReference type="InterPro" id="IPR032858">
    <property type="entry name" value="CcoP_N"/>
</dbReference>